<accession>A0A1S0U2X8</accession>
<name>A0A1S0U2X8_LOALO</name>
<dbReference type="KEGG" id="loa:LOAG_04079"/>
<dbReference type="AlphaFoldDB" id="A0A1S0U2X8"/>
<dbReference type="EMBL" id="JH712066">
    <property type="protein sequence ID" value="EFO24409.1"/>
    <property type="molecule type" value="Genomic_DNA"/>
</dbReference>
<gene>
    <name evidence="1" type="ORF">LOAG_04079</name>
</gene>
<dbReference type="RefSeq" id="XP_003139664.1">
    <property type="nucleotide sequence ID" value="XM_003139616.1"/>
</dbReference>
<dbReference type="CTD" id="9941477"/>
<dbReference type="InParanoid" id="A0A1S0U2X8"/>
<proteinExistence type="predicted"/>
<evidence type="ECO:0000313" key="1">
    <source>
        <dbReference type="EMBL" id="EFO24409.1"/>
    </source>
</evidence>
<reference evidence="1" key="1">
    <citation type="submission" date="2012-04" db="EMBL/GenBank/DDBJ databases">
        <title>The Genome Sequence of Loa loa.</title>
        <authorList>
            <consortium name="The Broad Institute Genome Sequencing Platform"/>
            <consortium name="Broad Institute Genome Sequencing Center for Infectious Disease"/>
            <person name="Nutman T.B."/>
            <person name="Fink D.L."/>
            <person name="Russ C."/>
            <person name="Young S."/>
            <person name="Zeng Q."/>
            <person name="Gargeya S."/>
            <person name="Alvarado L."/>
            <person name="Berlin A."/>
            <person name="Chapman S.B."/>
            <person name="Chen Z."/>
            <person name="Freedman E."/>
            <person name="Gellesch M."/>
            <person name="Goldberg J."/>
            <person name="Griggs A."/>
            <person name="Gujja S."/>
            <person name="Heilman E.R."/>
            <person name="Heiman D."/>
            <person name="Howarth C."/>
            <person name="Mehta T."/>
            <person name="Neiman D."/>
            <person name="Pearson M."/>
            <person name="Roberts A."/>
            <person name="Saif S."/>
            <person name="Shea T."/>
            <person name="Shenoy N."/>
            <person name="Sisk P."/>
            <person name="Stolte C."/>
            <person name="Sykes S."/>
            <person name="White J."/>
            <person name="Yandava C."/>
            <person name="Haas B."/>
            <person name="Henn M.R."/>
            <person name="Nusbaum C."/>
            <person name="Birren B."/>
        </authorList>
    </citation>
    <scope>NUCLEOTIDE SEQUENCE [LARGE SCALE GENOMIC DNA]</scope>
</reference>
<protein>
    <submittedName>
        <fullName evidence="1">Uncharacterized protein</fullName>
    </submittedName>
</protein>
<sequence>MWLSTKCSPVSETFRFYEFYIVTWFYIMTEVYSSNLQVQVDRRVLPLSDVKKNREIRSNREIRNPSQLSFYKTSCGHEEAFLLIWDGLKSDFVLIPLVRSSSDLLTVCTHGGPSVSSVWLEYCHLPKDSESSEDSGQDYCFESVFSPL</sequence>
<dbReference type="GeneID" id="9941477"/>
<organism evidence="1">
    <name type="scientific">Loa loa</name>
    <name type="common">Eye worm</name>
    <name type="synonym">Filaria loa</name>
    <dbReference type="NCBI Taxonomy" id="7209"/>
    <lineage>
        <taxon>Eukaryota</taxon>
        <taxon>Metazoa</taxon>
        <taxon>Ecdysozoa</taxon>
        <taxon>Nematoda</taxon>
        <taxon>Chromadorea</taxon>
        <taxon>Rhabditida</taxon>
        <taxon>Spirurina</taxon>
        <taxon>Spiruromorpha</taxon>
        <taxon>Filarioidea</taxon>
        <taxon>Onchocercidae</taxon>
        <taxon>Loa</taxon>
    </lineage>
</organism>